<dbReference type="InterPro" id="IPR025997">
    <property type="entry name" value="SBP_2_dom"/>
</dbReference>
<keyword evidence="6" id="KW-0574">Periplasm</keyword>
<evidence type="ECO:0000256" key="4">
    <source>
        <dbReference type="ARBA" id="ARBA00022723"/>
    </source>
</evidence>
<dbReference type="PANTHER" id="PTHR30036:SF2">
    <property type="entry name" value="D-GALACTOSE_METHYL-GALACTOSIDE BINDING PERIPLASMIC PROTEIN MGLB"/>
    <property type="match status" value="1"/>
</dbReference>
<dbReference type="Pfam" id="PF13407">
    <property type="entry name" value="Peripla_BP_4"/>
    <property type="match status" value="1"/>
</dbReference>
<comment type="caution">
    <text evidence="11">The sequence shown here is derived from an EMBL/GenBank/DDBJ whole genome shotgun (WGS) entry which is preliminary data.</text>
</comment>
<evidence type="ECO:0000259" key="10">
    <source>
        <dbReference type="Pfam" id="PF13407"/>
    </source>
</evidence>
<proteinExistence type="predicted"/>
<reference evidence="11 12" key="1">
    <citation type="submission" date="2020-08" db="EMBL/GenBank/DDBJ databases">
        <title>A Genomic Blueprint of the Chicken Gut Microbiome.</title>
        <authorList>
            <person name="Gilroy R."/>
            <person name="Ravi A."/>
            <person name="Getino M."/>
            <person name="Pursley I."/>
            <person name="Horton D.L."/>
            <person name="Alikhan N.-F."/>
            <person name="Baker D."/>
            <person name="Gharbi K."/>
            <person name="Hall N."/>
            <person name="Watson M."/>
            <person name="Adriaenssens E.M."/>
            <person name="Foster-Nyarko E."/>
            <person name="Jarju S."/>
            <person name="Secka A."/>
            <person name="Antonio M."/>
            <person name="Oren A."/>
            <person name="Chaudhuri R."/>
            <person name="La Ragione R.M."/>
            <person name="Hildebrand F."/>
            <person name="Pallen M.J."/>
        </authorList>
    </citation>
    <scope>NUCLEOTIDE SEQUENCE [LARGE SCALE GENOMIC DNA]</scope>
    <source>
        <strain evidence="11 12">Sa3CVN1</strain>
    </source>
</reference>
<protein>
    <recommendedName>
        <fullName evidence="9">D-galactose/methyl-galactoside binding periplasmic protein MglB</fullName>
    </recommendedName>
</protein>
<evidence type="ECO:0000256" key="7">
    <source>
        <dbReference type="ARBA" id="ARBA00022837"/>
    </source>
</evidence>
<accession>A0ABR8PQY0</accession>
<evidence type="ECO:0000256" key="9">
    <source>
        <dbReference type="ARBA" id="ARBA00034344"/>
    </source>
</evidence>
<dbReference type="SUPFAM" id="SSF53822">
    <property type="entry name" value="Periplasmic binding protein-like I"/>
    <property type="match status" value="1"/>
</dbReference>
<dbReference type="CDD" id="cd01539">
    <property type="entry name" value="PBP1_GGBP"/>
    <property type="match status" value="1"/>
</dbReference>
<comment type="subcellular location">
    <subcellularLocation>
        <location evidence="1">Cell envelope</location>
    </subcellularLocation>
</comment>
<keyword evidence="12" id="KW-1185">Reference proteome</keyword>
<name>A0ABR8PQY0_9CLOT</name>
<dbReference type="InterPro" id="IPR044085">
    <property type="entry name" value="MglB-like_PBP1"/>
</dbReference>
<keyword evidence="4" id="KW-0479">Metal-binding</keyword>
<keyword evidence="2" id="KW-0813">Transport</keyword>
<evidence type="ECO:0000256" key="3">
    <source>
        <dbReference type="ARBA" id="ARBA00022597"/>
    </source>
</evidence>
<gene>
    <name evidence="11" type="ORF">H9661_04285</name>
</gene>
<dbReference type="Gene3D" id="3.40.50.2300">
    <property type="match status" value="2"/>
</dbReference>
<comment type="subunit">
    <text evidence="8">The ABC transporter complex is composed of one ATP-binding protein (MglA), two transmembrane proteins (MglC) and a solute-binding protein (MglB).</text>
</comment>
<evidence type="ECO:0000256" key="2">
    <source>
        <dbReference type="ARBA" id="ARBA00022448"/>
    </source>
</evidence>
<evidence type="ECO:0000313" key="11">
    <source>
        <dbReference type="EMBL" id="MBD7910573.1"/>
    </source>
</evidence>
<feature type="domain" description="Periplasmic binding protein" evidence="10">
    <location>
        <begin position="31"/>
        <end position="305"/>
    </location>
</feature>
<keyword evidence="7" id="KW-0106">Calcium</keyword>
<evidence type="ECO:0000313" key="12">
    <source>
        <dbReference type="Proteomes" id="UP000627781"/>
    </source>
</evidence>
<dbReference type="RefSeq" id="WP_191767843.1">
    <property type="nucleotide sequence ID" value="NZ_JACSRA010000005.1"/>
</dbReference>
<dbReference type="PANTHER" id="PTHR30036">
    <property type="entry name" value="D-XYLOSE-BINDING PERIPLASMIC PROTEIN"/>
    <property type="match status" value="1"/>
</dbReference>
<organism evidence="11 12">
    <name type="scientific">Clostridium cibarium</name>
    <dbReference type="NCBI Taxonomy" id="2762247"/>
    <lineage>
        <taxon>Bacteria</taxon>
        <taxon>Bacillati</taxon>
        <taxon>Bacillota</taxon>
        <taxon>Clostridia</taxon>
        <taxon>Eubacteriales</taxon>
        <taxon>Clostridiaceae</taxon>
        <taxon>Clostridium</taxon>
    </lineage>
</organism>
<keyword evidence="3" id="KW-0762">Sugar transport</keyword>
<dbReference type="Proteomes" id="UP000627781">
    <property type="component" value="Unassembled WGS sequence"/>
</dbReference>
<dbReference type="EMBL" id="JACSRA010000005">
    <property type="protein sequence ID" value="MBD7910573.1"/>
    <property type="molecule type" value="Genomic_DNA"/>
</dbReference>
<evidence type="ECO:0000256" key="5">
    <source>
        <dbReference type="ARBA" id="ARBA00022729"/>
    </source>
</evidence>
<keyword evidence="5" id="KW-0732">Signal</keyword>
<evidence type="ECO:0000256" key="8">
    <source>
        <dbReference type="ARBA" id="ARBA00034323"/>
    </source>
</evidence>
<dbReference type="InterPro" id="IPR028082">
    <property type="entry name" value="Peripla_BP_I"/>
</dbReference>
<evidence type="ECO:0000256" key="1">
    <source>
        <dbReference type="ARBA" id="ARBA00004196"/>
    </source>
</evidence>
<dbReference type="InterPro" id="IPR050555">
    <property type="entry name" value="Bact_Solute-Bind_Prot2"/>
</dbReference>
<evidence type="ECO:0000256" key="6">
    <source>
        <dbReference type="ARBA" id="ARBA00022764"/>
    </source>
</evidence>
<sequence length="334" mass="37463">MLIIQLPSFTPKAIENYSEIPTGRPLKVAALFYSYNDIFLSLIRKRFEDIQKENESKVKFTFFDAKSNNIAQLENINNSIEGDFDFVILNMVEKRKDVVEEIFSKFKIKNIPVILIAADIPETDAFSTYNKAFVLISDAVGSGIAQGKLIADIWKNNKTTMDKNNDGTLQYIIIKGKETSPYTIERSRYSISTINNSGIKTQELASVPAEWDKEEAKNMVSSLFLKYGNKIESIISNNDAMAIGAIEALQKYGYNMGDKLKTIPVFGLDGIDEAKDLIKKGYMTGTVFQDPVTIANAAYTVGINLFSDKISTKDTNLKLNGKEIIIPMVYEPIY</sequence>